<evidence type="ECO:0000313" key="1">
    <source>
        <dbReference type="Proteomes" id="UP000095286"/>
    </source>
</evidence>
<sequence>MNTNQTFHHHLSKRELLNTFGVEDHHKVPNYHYIQPDKVLDLTGHKLLKFKAFNQTYLIKLQPNHALISHNLTTVIRDGNEAVTTKGLPYPSSKHCHYIGEIVSHQNRKAALSDCAQLTGTLVMEDHFVIIQTVPQRIKRSSNSSAHHLVFKRDASLMADLLLPNIGEVMGHKMGEIKIDLQVDNETAHEEFCEVNQNLIHPVNYSIPPEAKLDSLFIFPQLDPMTLEIALFLDAELYKYFKREFVHEPEQHLMDFSLALINNVHVLYQQPNLSPNLEIVIVRYEMWKKQPKGLETPVHRNGQAQTLLDSFCRYQSRINPGTDLTDSGHWDHGVLLTGYDIYHTTKSVAGVAPVARMCDEIFSCSLVEGLHLGRSFVLAHEMGHNMGMVHDGVQNQCGRSCCLMSAVNGAGKTTWSPCSAREFNAFLKQLDESGRGNCLRDPALSIRKADHLEDGRLPGQRFTIDQQCSYFWGTEYQVEIPNGRRLDDICRILWCGNNSSLIVTAHPALDGSWCGSNKWCQEGKCRRWNQWNAEEPSVIHGKWSKWFSKEEHCPISPCQITGSISIRSQIRTCTDPAPNNGGRSCQGSNIRGIICGVLKSGCKRFDKQQHGDQLCSALKNEKTKPDKQLSGVSFAHAQQPCKVWCHLSDSELIRNKGQFPNGSPCGSGRYCVGGNCLKLSCNMTALVDNEKDCPAQNNQDRIAKGNEATWKEWTEWNKCTANCGTNGVQKRARTCREPKKEVKQSGKSSKKKTPKELSMDLDALVKSTTAVATVKKAKKKKAPKKVKNIFEDLFKIRLKRGAKKDEIIEEMTCFGDSEQIRPCLPLPPPCQLEPIFKDWQEWTECSKSCGSGTRKRSRVCVALTCAGINEETEDCNLTQCKKSIESWSDWLPCSVSTGIGFQLREKLCDGKSCPVQQKQAKTCNIQGHGRKNWKVSQWGDWSSCDKECGEGSQKRSRECSLGSCPVTSSFIQEKRCILRPCDIGLTSEWTSCSSCNVFEIRTRERTCKRGECVGSTTETSSCAESCQILYKDVENYENWQEWTPCSVTCGGGIKQRTRNCKPDKDCNSSGLSFDLTTCNEQSCEGTNNWSPWSEFGPCDRACGGGIQRRIRKCKATFVFQCDGSSRDERTCNEQSCSILNAAKTSSIEMVDISSAEKVDLDLPQFSEWSPFSSCSCSSRTQFRRRYCMIKDPSVQGFCAGPITETKNCEPLLCASVNGEWSEFSPYSKCSVQCGSERGHQIRNRMCANPLPSNRGSYCTGYSFEQKSCEAKTNCSGNARDGSWNSWTEWSICSDCSNGYRSRTRYCNNPPALNGGALCKGSDFEMDTCATSTTCQQQSTTTAQVGLEQEIEESSGQEDNWNLFSNFSECNNECGYSYKFKQRICKEGKKCEGDAYEMAMCAKEPCKGKKD</sequence>
<dbReference type="Proteomes" id="UP000095286">
    <property type="component" value="Unplaced"/>
</dbReference>
<dbReference type="WBParaSite" id="RSKR_0000506500.1">
    <property type="protein sequence ID" value="RSKR_0000506500.1"/>
    <property type="gene ID" value="RSKR_0000506500"/>
</dbReference>
<organism evidence="1 2">
    <name type="scientific">Rhabditophanes sp. KR3021</name>
    <dbReference type="NCBI Taxonomy" id="114890"/>
    <lineage>
        <taxon>Eukaryota</taxon>
        <taxon>Metazoa</taxon>
        <taxon>Ecdysozoa</taxon>
        <taxon>Nematoda</taxon>
        <taxon>Chromadorea</taxon>
        <taxon>Rhabditida</taxon>
        <taxon>Tylenchina</taxon>
        <taxon>Panagrolaimomorpha</taxon>
        <taxon>Strongyloidoidea</taxon>
        <taxon>Alloionematidae</taxon>
        <taxon>Rhabditophanes</taxon>
    </lineage>
</organism>
<proteinExistence type="predicted"/>
<accession>A0AC35TW99</accession>
<evidence type="ECO:0000313" key="2">
    <source>
        <dbReference type="WBParaSite" id="RSKR_0000506500.1"/>
    </source>
</evidence>
<name>A0AC35TW99_9BILA</name>
<reference evidence="2" key="1">
    <citation type="submission" date="2016-11" db="UniProtKB">
        <authorList>
            <consortium name="WormBaseParasite"/>
        </authorList>
    </citation>
    <scope>IDENTIFICATION</scope>
    <source>
        <strain evidence="2">KR3021</strain>
    </source>
</reference>
<protein>
    <submittedName>
        <fullName evidence="2">Peptidase M12B domain-containing protein</fullName>
    </submittedName>
</protein>